<dbReference type="InterPro" id="IPR011970">
    <property type="entry name" value="MltB_2"/>
</dbReference>
<dbReference type="Proteomes" id="UP000516656">
    <property type="component" value="Chromosome 1"/>
</dbReference>
<dbReference type="SUPFAM" id="SSF53955">
    <property type="entry name" value="Lysozyme-like"/>
    <property type="match status" value="1"/>
</dbReference>
<evidence type="ECO:0000313" key="5">
    <source>
        <dbReference type="Proteomes" id="UP000218676"/>
    </source>
</evidence>
<dbReference type="PANTHER" id="PTHR30163:SF8">
    <property type="entry name" value="LYTIC MUREIN TRANSGLYCOSYLASE"/>
    <property type="match status" value="1"/>
</dbReference>
<feature type="signal peptide" evidence="1">
    <location>
        <begin position="1"/>
        <end position="22"/>
    </location>
</feature>
<dbReference type="Gene3D" id="1.10.530.10">
    <property type="match status" value="1"/>
</dbReference>
<dbReference type="NCBIfam" id="TIGR02283">
    <property type="entry name" value="MltB_2"/>
    <property type="match status" value="1"/>
</dbReference>
<name>A0A1V1VA72_PHODP</name>
<reference evidence="4 6" key="3">
    <citation type="submission" date="2020-09" db="EMBL/GenBank/DDBJ databases">
        <title>Complete, closed and curated genome sequences of Photobacterium damselae subsp. piscicida isolates from Australia indicate localised evolution and additional plasmid-borne pathogenicity mechanisms.</title>
        <authorList>
            <person name="Baseggio L."/>
            <person name="Silayeva O."/>
            <person name="Buller N."/>
            <person name="Landos M."/>
            <person name="Engelstaedter J."/>
            <person name="Barnes A.C."/>
        </authorList>
    </citation>
    <scope>NUCLEOTIDE SEQUENCE [LARGE SCALE GENOMIC DNA]</scope>
    <source>
        <strain evidence="4 6">AS-16-0540-1</strain>
    </source>
</reference>
<dbReference type="RefSeq" id="WP_068945948.1">
    <property type="nucleotide sequence ID" value="NZ_AP018045.1"/>
</dbReference>
<feature type="chain" id="PRO_5041601200" evidence="1">
    <location>
        <begin position="23"/>
        <end position="323"/>
    </location>
</feature>
<reference evidence="5" key="2">
    <citation type="submission" date="2017-05" db="EMBL/GenBank/DDBJ databases">
        <title>Whole genome sequence of fish pathogenic bacteria, Photobacterium damselae subsp. piscicida, strain 91-197, isolated from hybrid striped bass (Morone sp.) in USA.</title>
        <authorList>
            <person name="Teru Y."/>
            <person name="Hikima J."/>
            <person name="Kono T."/>
            <person name="Sakai M."/>
            <person name="Takano T."/>
            <person name="Hawke J.P."/>
            <person name="Takeyama H."/>
            <person name="Aoki T."/>
        </authorList>
    </citation>
    <scope>NUCLEOTIDE SEQUENCE [LARGE SCALE GENOMIC DNA]</scope>
    <source>
        <strain evidence="5">91-197</strain>
    </source>
</reference>
<evidence type="ECO:0000256" key="1">
    <source>
        <dbReference type="SAM" id="SignalP"/>
    </source>
</evidence>
<sequence length="323" mass="36479">MKKRLVSALVAFGLGMSSSVFAADAGFDKYVEGLKAEAREKGISEQIINEAFTGIEFKHRAVKADKNQPEKKLTLDQYIPRAVPQWKVKQANRLYREHYTDLQRIGKQFGVQPRFIVALWGVESNFGKFTGKYNVVEALATMAYEGRREAFFRGQVMDALQILNEGHIKPSEMKGSWAGAMGQPQFMPSSYLTFAADGNNDGKADIWNTTEDVFASAANYLHKSGWNDEYTWGRQVKVPTTLNSALIGVERDKGKTLSQWQALGVRTVSGQQLPTEDIQAWLVQPDDQHGRAYLIYENYQTLLKWNRSHYFALAVSHLADQIQ</sequence>
<dbReference type="GO" id="GO:0009253">
    <property type="term" value="P:peptidoglycan catabolic process"/>
    <property type="evidence" value="ECO:0007669"/>
    <property type="project" value="TreeGrafter"/>
</dbReference>
<dbReference type="GO" id="GO:0008933">
    <property type="term" value="F:peptidoglycan lytic transglycosylase activity"/>
    <property type="evidence" value="ECO:0007669"/>
    <property type="project" value="TreeGrafter"/>
</dbReference>
<dbReference type="InterPro" id="IPR031304">
    <property type="entry name" value="SLT_2"/>
</dbReference>
<evidence type="ECO:0000313" key="3">
    <source>
        <dbReference type="EMBL" id="BAX52476.1"/>
    </source>
</evidence>
<evidence type="ECO:0000259" key="2">
    <source>
        <dbReference type="Pfam" id="PF13406"/>
    </source>
</evidence>
<dbReference type="EMBL" id="CP061854">
    <property type="protein sequence ID" value="QOD55720.1"/>
    <property type="molecule type" value="Genomic_DNA"/>
</dbReference>
<dbReference type="InterPro" id="IPR043426">
    <property type="entry name" value="MltB-like"/>
</dbReference>
<proteinExistence type="predicted"/>
<reference evidence="3" key="1">
    <citation type="journal article" date="2017" name="Genome Announc.">
        <title>Whole-Genome Sequence of Photobacterium damselae subsp. piscicida Strain 91-197, Isolated from Hybrid Striped Bass (Morone sp.) in the United States.</title>
        <authorList>
            <person name="Teru Y."/>
            <person name="Hikima J."/>
            <person name="Kono T."/>
            <person name="Sakai M."/>
            <person name="Takano T."/>
            <person name="Hawke J.P."/>
            <person name="Takeyama H."/>
            <person name="Aoki T."/>
        </authorList>
    </citation>
    <scope>NUCLEOTIDE SEQUENCE</scope>
    <source>
        <strain evidence="3">91-197</strain>
    </source>
</reference>
<gene>
    <name evidence="4" type="ORF">IC627_10360</name>
    <name evidence="3" type="ORF">PDPUS_1_01102</name>
</gene>
<organism evidence="4 6">
    <name type="scientific">Photobacterium damsela subsp. piscicida</name>
    <name type="common">Pasteurella piscicida</name>
    <dbReference type="NCBI Taxonomy" id="38294"/>
    <lineage>
        <taxon>Bacteria</taxon>
        <taxon>Pseudomonadati</taxon>
        <taxon>Pseudomonadota</taxon>
        <taxon>Gammaproteobacteria</taxon>
        <taxon>Vibrionales</taxon>
        <taxon>Vibrionaceae</taxon>
        <taxon>Photobacterium</taxon>
    </lineage>
</organism>
<evidence type="ECO:0000313" key="6">
    <source>
        <dbReference type="Proteomes" id="UP000516656"/>
    </source>
</evidence>
<accession>A0A1V1VA72</accession>
<dbReference type="InterPro" id="IPR023346">
    <property type="entry name" value="Lysozyme-like_dom_sf"/>
</dbReference>
<dbReference type="Pfam" id="PF13406">
    <property type="entry name" value="SLT_2"/>
    <property type="match status" value="1"/>
</dbReference>
<keyword evidence="1" id="KW-0732">Signal</keyword>
<evidence type="ECO:0000313" key="4">
    <source>
        <dbReference type="EMBL" id="QOD55720.1"/>
    </source>
</evidence>
<feature type="domain" description="Transglycosylase SLT" evidence="2">
    <location>
        <begin position="27"/>
        <end position="320"/>
    </location>
</feature>
<protein>
    <submittedName>
        <fullName evidence="3 4">Lytic murein transglycosylase</fullName>
    </submittedName>
</protein>
<dbReference type="EMBL" id="AP018045">
    <property type="protein sequence ID" value="BAX52476.1"/>
    <property type="molecule type" value="Genomic_DNA"/>
</dbReference>
<dbReference type="CDD" id="cd13399">
    <property type="entry name" value="Slt35-like"/>
    <property type="match status" value="1"/>
</dbReference>
<dbReference type="Proteomes" id="UP000218676">
    <property type="component" value="Chromosome 1"/>
</dbReference>
<dbReference type="Gene3D" id="1.10.8.350">
    <property type="entry name" value="Bacterial muramidase"/>
    <property type="match status" value="1"/>
</dbReference>
<dbReference type="AlphaFoldDB" id="A0A1V1VA72"/>
<dbReference type="FunFam" id="1.10.8.350:FF:000001">
    <property type="entry name" value="Lytic murein transglycosylase B"/>
    <property type="match status" value="1"/>
</dbReference>
<dbReference type="PANTHER" id="PTHR30163">
    <property type="entry name" value="MEMBRANE-BOUND LYTIC MUREIN TRANSGLYCOSYLASE B"/>
    <property type="match status" value="1"/>
</dbReference>